<dbReference type="HAMAP" id="MF_01334">
    <property type="entry name" value="Ribosomal_bL25_CTC"/>
    <property type="match status" value="1"/>
</dbReference>
<keyword evidence="2 5" id="KW-0694">RNA-binding</keyword>
<comment type="similarity">
    <text evidence="5">Belongs to the bacterial ribosomal protein bL25 family. CTC subfamily.</text>
</comment>
<dbReference type="RefSeq" id="WP_024267768.1">
    <property type="nucleotide sequence ID" value="NC_023035.1"/>
</dbReference>
<feature type="compositionally biased region" description="Acidic residues" evidence="6">
    <location>
        <begin position="184"/>
        <end position="206"/>
    </location>
</feature>
<dbReference type="Pfam" id="PF01386">
    <property type="entry name" value="Ribosomal_L25p"/>
    <property type="match status" value="1"/>
</dbReference>
<dbReference type="Gene3D" id="2.40.240.10">
    <property type="entry name" value="Ribosomal Protein L25, Chain P"/>
    <property type="match status" value="1"/>
</dbReference>
<name>V5WGT5_9SPIO</name>
<dbReference type="Proteomes" id="UP000018680">
    <property type="component" value="Chromosome"/>
</dbReference>
<dbReference type="NCBIfam" id="TIGR00731">
    <property type="entry name" value="bL25_bact_ctc"/>
    <property type="match status" value="1"/>
</dbReference>
<dbReference type="SUPFAM" id="SSF50715">
    <property type="entry name" value="Ribosomal protein L25-like"/>
    <property type="match status" value="1"/>
</dbReference>
<keyword evidence="10" id="KW-1185">Reference proteome</keyword>
<evidence type="ECO:0000256" key="1">
    <source>
        <dbReference type="ARBA" id="ARBA00022730"/>
    </source>
</evidence>
<dbReference type="HOGENOM" id="CLU_075939_2_1_12"/>
<evidence type="ECO:0000259" key="8">
    <source>
        <dbReference type="Pfam" id="PF14693"/>
    </source>
</evidence>
<dbReference type="EMBL" id="CP006939">
    <property type="protein sequence ID" value="AHC14845.1"/>
    <property type="molecule type" value="Genomic_DNA"/>
</dbReference>
<comment type="subunit">
    <text evidence="5">Part of the 50S ribosomal subunit; part of the 5S rRNA/L5/L18/L25 subcomplex. Contacts the 5S rRNA. Binds to the 5S rRNA independently of L5 and L18.</text>
</comment>
<sequence>MAEKVLTVEERTEKGSSASRRARHEGIIPAVVYGHEAPRHILVNAREFRAVFKHISESEIVTLKLGKKKIQVLVKDYQADMIKGNLIHLDFYEIEAGKTVKTNVALHIVGTPAEVRQGGILEAPLHELEIECLPKDLPESIEVDVSDLDTASAMHVGDIKAPEGVKILTNEDQLIAAVTFAKEEVEETDEEAEDEAVAETEPETEE</sequence>
<dbReference type="AlphaFoldDB" id="V5WGT5"/>
<reference evidence="9 10" key="1">
    <citation type="journal article" date="2015" name="Stand. Genomic Sci.">
        <title>Complete genome sequence and description of Salinispira pacifica gen. nov., sp. nov., a novel spirochaete isolated form a hypersaline microbial mat.</title>
        <authorList>
            <person name="Ben Hania W."/>
            <person name="Joseph M."/>
            <person name="Schumann P."/>
            <person name="Bunk B."/>
            <person name="Fiebig A."/>
            <person name="Sproer C."/>
            <person name="Klenk H.P."/>
            <person name="Fardeau M.L."/>
            <person name="Spring S."/>
        </authorList>
    </citation>
    <scope>NUCLEOTIDE SEQUENCE [LARGE SCALE GENOMIC DNA]</scope>
    <source>
        <strain evidence="9 10">L21-RPul-D2</strain>
    </source>
</reference>
<organism evidence="9 10">
    <name type="scientific">Salinispira pacifica</name>
    <dbReference type="NCBI Taxonomy" id="1307761"/>
    <lineage>
        <taxon>Bacteria</taxon>
        <taxon>Pseudomonadati</taxon>
        <taxon>Spirochaetota</taxon>
        <taxon>Spirochaetia</taxon>
        <taxon>Spirochaetales</taxon>
        <taxon>Spirochaetaceae</taxon>
        <taxon>Salinispira</taxon>
    </lineage>
</organism>
<comment type="function">
    <text evidence="5">This is one of the proteins that binds to the 5S RNA in the ribosome where it forms part of the central protuberance.</text>
</comment>
<dbReference type="PANTHER" id="PTHR33284:SF1">
    <property type="entry name" value="RIBOSOMAL PROTEIN L25_GLN-TRNA SYNTHETASE, ANTI-CODON-BINDING DOMAIN-CONTAINING PROTEIN"/>
    <property type="match status" value="1"/>
</dbReference>
<dbReference type="GO" id="GO:0003735">
    <property type="term" value="F:structural constituent of ribosome"/>
    <property type="evidence" value="ECO:0007669"/>
    <property type="project" value="InterPro"/>
</dbReference>
<dbReference type="Gene3D" id="2.170.120.20">
    <property type="entry name" value="Ribosomal protein L25, beta domain"/>
    <property type="match status" value="1"/>
</dbReference>
<dbReference type="PATRIC" id="fig|1307761.3.peg.1441"/>
<evidence type="ECO:0000256" key="5">
    <source>
        <dbReference type="HAMAP-Rule" id="MF_01334"/>
    </source>
</evidence>
<dbReference type="InterPro" id="IPR037121">
    <property type="entry name" value="Ribosomal_bL25_C"/>
</dbReference>
<feature type="region of interest" description="Disordered" evidence="6">
    <location>
        <begin position="183"/>
        <end position="206"/>
    </location>
</feature>
<dbReference type="InterPro" id="IPR011035">
    <property type="entry name" value="Ribosomal_bL25/Gln-tRNA_synth"/>
</dbReference>
<evidence type="ECO:0000256" key="6">
    <source>
        <dbReference type="SAM" id="MobiDB-lite"/>
    </source>
</evidence>
<evidence type="ECO:0000259" key="7">
    <source>
        <dbReference type="Pfam" id="PF01386"/>
    </source>
</evidence>
<dbReference type="InterPro" id="IPR001021">
    <property type="entry name" value="Ribosomal_bL25_long"/>
</dbReference>
<dbReference type="GO" id="GO:0008097">
    <property type="term" value="F:5S rRNA binding"/>
    <property type="evidence" value="ECO:0007669"/>
    <property type="project" value="InterPro"/>
</dbReference>
<dbReference type="InterPro" id="IPR029751">
    <property type="entry name" value="Ribosomal_L25_dom"/>
</dbReference>
<keyword evidence="4 5" id="KW-0687">Ribonucleoprotein</keyword>
<dbReference type="Pfam" id="PF14693">
    <property type="entry name" value="Ribosomal_TL5_C"/>
    <property type="match status" value="1"/>
</dbReference>
<dbReference type="InterPro" id="IPR020056">
    <property type="entry name" value="Rbsml_bL25/Gln-tRNA_synth_N"/>
</dbReference>
<dbReference type="PANTHER" id="PTHR33284">
    <property type="entry name" value="RIBOSOMAL PROTEIN L25/GLN-TRNA SYNTHETASE, ANTI-CODON-BINDING DOMAIN-CONTAINING PROTEIN"/>
    <property type="match status" value="1"/>
</dbReference>
<dbReference type="GO" id="GO:0006412">
    <property type="term" value="P:translation"/>
    <property type="evidence" value="ECO:0007669"/>
    <property type="project" value="UniProtKB-UniRule"/>
</dbReference>
<feature type="domain" description="Large ribosomal subunit protein bL25 beta" evidence="8">
    <location>
        <begin position="100"/>
        <end position="180"/>
    </location>
</feature>
<dbReference type="STRING" id="1307761.L21SP2_1448"/>
<dbReference type="InterPro" id="IPR020057">
    <property type="entry name" value="Ribosomal_bL25_b-dom"/>
</dbReference>
<evidence type="ECO:0000313" key="9">
    <source>
        <dbReference type="EMBL" id="AHC14845.1"/>
    </source>
</evidence>
<dbReference type="GO" id="GO:0022625">
    <property type="term" value="C:cytosolic large ribosomal subunit"/>
    <property type="evidence" value="ECO:0007669"/>
    <property type="project" value="TreeGrafter"/>
</dbReference>
<dbReference type="KEGG" id="slr:L21SP2_1448"/>
<feature type="compositionally biased region" description="Basic and acidic residues" evidence="6">
    <location>
        <begin position="1"/>
        <end position="14"/>
    </location>
</feature>
<gene>
    <name evidence="5" type="primary">rplY</name>
    <name evidence="5" type="synonym">ctc</name>
    <name evidence="9" type="ORF">L21SP2_1448</name>
</gene>
<proteinExistence type="inferred from homology"/>
<evidence type="ECO:0000313" key="10">
    <source>
        <dbReference type="Proteomes" id="UP000018680"/>
    </source>
</evidence>
<keyword evidence="1 5" id="KW-0699">rRNA-binding</keyword>
<dbReference type="InterPro" id="IPR020930">
    <property type="entry name" value="Ribosomal_uL5_bac-type"/>
</dbReference>
<protein>
    <recommendedName>
        <fullName evidence="5">Large ribosomal subunit protein bL25</fullName>
    </recommendedName>
    <alternativeName>
        <fullName evidence="5">General stress protein CTC</fullName>
    </alternativeName>
</protein>
<feature type="domain" description="Large ribosomal subunit protein bL25 L25" evidence="7">
    <location>
        <begin position="6"/>
        <end position="91"/>
    </location>
</feature>
<evidence type="ECO:0000256" key="2">
    <source>
        <dbReference type="ARBA" id="ARBA00022884"/>
    </source>
</evidence>
<dbReference type="eggNOG" id="COG1825">
    <property type="taxonomic scope" value="Bacteria"/>
</dbReference>
<accession>V5WGT5</accession>
<evidence type="ECO:0000256" key="3">
    <source>
        <dbReference type="ARBA" id="ARBA00022980"/>
    </source>
</evidence>
<keyword evidence="3 5" id="KW-0689">Ribosomal protein</keyword>
<dbReference type="OrthoDB" id="9790002at2"/>
<feature type="region of interest" description="Disordered" evidence="6">
    <location>
        <begin position="1"/>
        <end position="20"/>
    </location>
</feature>
<evidence type="ECO:0000256" key="4">
    <source>
        <dbReference type="ARBA" id="ARBA00023274"/>
    </source>
</evidence>
<dbReference type="CDD" id="cd00495">
    <property type="entry name" value="Ribosomal_L25_TL5_CTC"/>
    <property type="match status" value="1"/>
</dbReference>